<evidence type="ECO:0000313" key="3">
    <source>
        <dbReference type="EMBL" id="NUZ08795.1"/>
    </source>
</evidence>
<dbReference type="EMBL" id="JABWMJ010000017">
    <property type="protein sequence ID" value="NUZ08795.1"/>
    <property type="molecule type" value="Genomic_DNA"/>
</dbReference>
<evidence type="ECO:0000259" key="1">
    <source>
        <dbReference type="Pfam" id="PF00501"/>
    </source>
</evidence>
<evidence type="ECO:0000313" key="4">
    <source>
        <dbReference type="Proteomes" id="UP000529637"/>
    </source>
</evidence>
<dbReference type="Pfam" id="PF13193">
    <property type="entry name" value="AMP-binding_C"/>
    <property type="match status" value="1"/>
</dbReference>
<dbReference type="Proteomes" id="UP000529637">
    <property type="component" value="Unassembled WGS sequence"/>
</dbReference>
<sequence>MRSEALPLTVADLLRKQVAVRPDAPALQDSQGALNYAGLDRWVSRIAQALLASGVRAGERIAVLAENRREYIGLQLAVAKIGAIVACLNWRLADAEASHCLRLVSPHLVFVSRRHADVLVRIGWTECPVVGLDAEFDGFVAAGIETDPLIEVDAEQGLVILYTSGTTGLPKGAVISQRAMVARAMCFAAEYGITAEHAYVAWSPLFHMAATDFSLATLMLGGKVIVQDGLDVDRLCATIEGETIGWLVAMPGMIAPLIDGLRRNRTRPRGVRLVGAMADLVPLQQIAELTGLLGAPYINSFGATETGLAPASGALLAPGVVPATLAKRESGFCRLRLVDAEERDVPVGTPGEAALRGPTLFSGYWNAPEANTHDFRGGWFHMGDLFVRRADGLLDFVDRAKYLIKSGGENIYPAEVERVLLAQPGVADAVVVRRRDERWGEVPVAFVALQPDASVDREALLSGCRGQLAGFKVPKEIRFVEPASFPRSSTGKIQRHEVERQWLAA</sequence>
<feature type="domain" description="AMP-binding enzyme C-terminal" evidence="2">
    <location>
        <begin position="415"/>
        <end position="492"/>
    </location>
</feature>
<dbReference type="InterPro" id="IPR000873">
    <property type="entry name" value="AMP-dep_synth/lig_dom"/>
</dbReference>
<comment type="caution">
    <text evidence="3">The sequence shown here is derived from an EMBL/GenBank/DDBJ whole genome shotgun (WGS) entry which is preliminary data.</text>
</comment>
<protein>
    <submittedName>
        <fullName evidence="3">AMP-binding protein</fullName>
    </submittedName>
</protein>
<dbReference type="InterPro" id="IPR050237">
    <property type="entry name" value="ATP-dep_AMP-bd_enzyme"/>
</dbReference>
<dbReference type="PROSITE" id="PS00455">
    <property type="entry name" value="AMP_BINDING"/>
    <property type="match status" value="1"/>
</dbReference>
<dbReference type="Gene3D" id="3.40.50.12780">
    <property type="entry name" value="N-terminal domain of ligase-like"/>
    <property type="match status" value="1"/>
</dbReference>
<dbReference type="Pfam" id="PF00501">
    <property type="entry name" value="AMP-binding"/>
    <property type="match status" value="1"/>
</dbReference>
<dbReference type="InterPro" id="IPR045851">
    <property type="entry name" value="AMP-bd_C_sf"/>
</dbReference>
<reference evidence="3 4" key="1">
    <citation type="submission" date="2020-06" db="EMBL/GenBank/DDBJ databases">
        <title>Schlegella sp. ID0723 isolated from air conditioner.</title>
        <authorList>
            <person name="Kim D.Y."/>
            <person name="Kim D.-U."/>
        </authorList>
    </citation>
    <scope>NUCLEOTIDE SEQUENCE [LARGE SCALE GENOMIC DNA]</scope>
    <source>
        <strain evidence="3 4">ID0723</strain>
    </source>
</reference>
<keyword evidence="4" id="KW-1185">Reference proteome</keyword>
<dbReference type="Gene3D" id="3.30.300.30">
    <property type="match status" value="1"/>
</dbReference>
<dbReference type="GO" id="GO:0016878">
    <property type="term" value="F:acid-thiol ligase activity"/>
    <property type="evidence" value="ECO:0007669"/>
    <property type="project" value="UniProtKB-ARBA"/>
</dbReference>
<organism evidence="3 4">
    <name type="scientific">Piscinibacter koreensis</name>
    <dbReference type="NCBI Taxonomy" id="2742824"/>
    <lineage>
        <taxon>Bacteria</taxon>
        <taxon>Pseudomonadati</taxon>
        <taxon>Pseudomonadota</taxon>
        <taxon>Betaproteobacteria</taxon>
        <taxon>Burkholderiales</taxon>
        <taxon>Sphaerotilaceae</taxon>
        <taxon>Piscinibacter</taxon>
    </lineage>
</organism>
<dbReference type="AlphaFoldDB" id="A0A7Y6TZ60"/>
<accession>A0A7Y6TZ60</accession>
<dbReference type="PANTHER" id="PTHR43767">
    <property type="entry name" value="LONG-CHAIN-FATTY-ACID--COA LIGASE"/>
    <property type="match status" value="1"/>
</dbReference>
<feature type="domain" description="AMP-dependent synthetase/ligase" evidence="1">
    <location>
        <begin position="14"/>
        <end position="365"/>
    </location>
</feature>
<dbReference type="InterPro" id="IPR025110">
    <property type="entry name" value="AMP-bd_C"/>
</dbReference>
<dbReference type="PANTHER" id="PTHR43767:SF1">
    <property type="entry name" value="NONRIBOSOMAL PEPTIDE SYNTHASE PES1 (EUROFUNG)-RELATED"/>
    <property type="match status" value="1"/>
</dbReference>
<name>A0A7Y6TZ60_9BURK</name>
<dbReference type="SUPFAM" id="SSF56801">
    <property type="entry name" value="Acetyl-CoA synthetase-like"/>
    <property type="match status" value="1"/>
</dbReference>
<evidence type="ECO:0000259" key="2">
    <source>
        <dbReference type="Pfam" id="PF13193"/>
    </source>
</evidence>
<dbReference type="InterPro" id="IPR020845">
    <property type="entry name" value="AMP-binding_CS"/>
</dbReference>
<proteinExistence type="predicted"/>
<dbReference type="InterPro" id="IPR042099">
    <property type="entry name" value="ANL_N_sf"/>
</dbReference>
<gene>
    <name evidence="3" type="ORF">HQN59_23915</name>
</gene>